<feature type="transmembrane region" description="Helical" evidence="2">
    <location>
        <begin position="125"/>
        <end position="145"/>
    </location>
</feature>
<feature type="transmembrane region" description="Helical" evidence="2">
    <location>
        <begin position="152"/>
        <end position="169"/>
    </location>
</feature>
<feature type="transmembrane region" description="Helical" evidence="2">
    <location>
        <begin position="175"/>
        <end position="191"/>
    </location>
</feature>
<evidence type="ECO:0000259" key="3">
    <source>
        <dbReference type="SMART" id="SM00460"/>
    </source>
</evidence>
<dbReference type="EMBL" id="JACRSW010000030">
    <property type="protein sequence ID" value="MBC8557583.1"/>
    <property type="molecule type" value="Genomic_DNA"/>
</dbReference>
<dbReference type="InterPro" id="IPR052901">
    <property type="entry name" value="Bact_TGase-like"/>
</dbReference>
<keyword evidence="2" id="KW-0812">Transmembrane</keyword>
<feature type="transmembrane region" description="Helical" evidence="2">
    <location>
        <begin position="47"/>
        <end position="67"/>
    </location>
</feature>
<feature type="domain" description="Transglutaminase-like" evidence="3">
    <location>
        <begin position="501"/>
        <end position="597"/>
    </location>
</feature>
<feature type="transmembrane region" description="Helical" evidence="2">
    <location>
        <begin position="12"/>
        <end position="35"/>
    </location>
</feature>
<dbReference type="PANTHER" id="PTHR42736:SF1">
    <property type="entry name" value="PROTEIN-GLUTAMINE GAMMA-GLUTAMYLTRANSFERASE"/>
    <property type="match status" value="1"/>
</dbReference>
<dbReference type="InterPro" id="IPR038765">
    <property type="entry name" value="Papain-like_cys_pep_sf"/>
</dbReference>
<evidence type="ECO:0000256" key="2">
    <source>
        <dbReference type="SAM" id="Phobius"/>
    </source>
</evidence>
<comment type="caution">
    <text evidence="4">The sequence shown here is derived from an EMBL/GenBank/DDBJ whole genome shotgun (WGS) entry which is preliminary data.</text>
</comment>
<keyword evidence="5" id="KW-1185">Reference proteome</keyword>
<dbReference type="RefSeq" id="WP_249304879.1">
    <property type="nucleotide sequence ID" value="NZ_JACRSW010000030.1"/>
</dbReference>
<evidence type="ECO:0000313" key="4">
    <source>
        <dbReference type="EMBL" id="MBC8557583.1"/>
    </source>
</evidence>
<dbReference type="Pfam" id="PF01841">
    <property type="entry name" value="Transglut_core"/>
    <property type="match status" value="1"/>
</dbReference>
<dbReference type="SMART" id="SM00460">
    <property type="entry name" value="TGc"/>
    <property type="match status" value="1"/>
</dbReference>
<evidence type="ECO:0000256" key="1">
    <source>
        <dbReference type="SAM" id="MobiDB-lite"/>
    </source>
</evidence>
<sequence>MKAYSYEEKKATAHIGMIGTNVLILFAFSLLAGILFCEFVCHKNITIYQGLVLVCCCVVISFLWYFLKRKVHHPFLIGSAGICLLSLFGGVFWWNGALQTINGILQWYSKRTGNLAEEYAVSDRFVAVGTIFFASSLLLLSLWIIQYFLDRRNVLGMVIGMLPFYLVAFFFGKHFVIMCAIGLWIVFLYCLHDAFRYGYVLSDQKEKCTIGLLTLCILLTGIATGTGIVYEDQFVQWKRAEKNKIETKAFGTADLYEGDFTGKRKAIDSKELRLTVETDSDSVFYLKGFVGSNYQDRQWKAPDDSVYTKKHKERFRWLANRNWSVWTQEFKALSATSYREQGTKKVRVKNVQASRKYQYQPYFGMTNAGSMLNKGHDSTLQNEWYAVKKDTTYRMIEMKDMDYLTIQTLAQLEARQSQKEISDYLESEWTYREFVKEEYLTIPKEFQHFFTQQIKKNVQTMSVQEKATMIRQYLLDLTDGNEETADDFTDQNYADPILAFLQKQRAGGSASYASAGTLLFRYLGVPARYVEGYVSLPESMNSTAADTQTDEETDGTLHEKNSGKSAQTIRNIYADEAHAWVEIYQDGLGWIPVEVSPKYYGEGEKAHRKQRVDQVKTEELQMNVKMPPKKLSEKHTIPIQRYVGIMLGMIVLLIVFLLLHRSICRYQRKKGRQQGTLPDQIGYLAKELSYWLKADGMHEMIQRSDAFIDQMQKYERLSDDHTQKSPSNDLSQQRENDLSQQRENDWKEHQDEKSKNGFAKTDKYIQRNFQKKASSSDFAKAGKNISSDIWKKECNIEQVLTILERRAFSEEEAKAEEKHSMEIYVEHIRKQIFRNASRFKKAVLVIWYGI</sequence>
<dbReference type="SUPFAM" id="SSF54001">
    <property type="entry name" value="Cysteine proteinases"/>
    <property type="match status" value="1"/>
</dbReference>
<feature type="transmembrane region" description="Helical" evidence="2">
    <location>
        <begin position="642"/>
        <end position="660"/>
    </location>
</feature>
<name>A0ABR7MUU3_9FIRM</name>
<dbReference type="PANTHER" id="PTHR42736">
    <property type="entry name" value="PROTEIN-GLUTAMINE GAMMA-GLUTAMYLTRANSFERASE"/>
    <property type="match status" value="1"/>
</dbReference>
<evidence type="ECO:0000313" key="5">
    <source>
        <dbReference type="Proteomes" id="UP000637513"/>
    </source>
</evidence>
<feature type="transmembrane region" description="Helical" evidence="2">
    <location>
        <begin position="74"/>
        <end position="94"/>
    </location>
</feature>
<dbReference type="Proteomes" id="UP000637513">
    <property type="component" value="Unassembled WGS sequence"/>
</dbReference>
<proteinExistence type="predicted"/>
<feature type="compositionally biased region" description="Basic and acidic residues" evidence="1">
    <location>
        <begin position="732"/>
        <end position="760"/>
    </location>
</feature>
<accession>A0ABR7MUU3</accession>
<dbReference type="InterPro" id="IPR002931">
    <property type="entry name" value="Transglutaminase-like"/>
</dbReference>
<gene>
    <name evidence="4" type="ORF">H8700_07660</name>
</gene>
<keyword evidence="2" id="KW-0472">Membrane</keyword>
<reference evidence="4 5" key="1">
    <citation type="submission" date="2020-08" db="EMBL/GenBank/DDBJ databases">
        <title>Genome public.</title>
        <authorList>
            <person name="Liu C."/>
            <person name="Sun Q."/>
        </authorList>
    </citation>
    <scope>NUCLEOTIDE SEQUENCE [LARGE SCALE GENOMIC DNA]</scope>
    <source>
        <strain evidence="4 5">BX3</strain>
    </source>
</reference>
<feature type="transmembrane region" description="Helical" evidence="2">
    <location>
        <begin position="212"/>
        <end position="230"/>
    </location>
</feature>
<organism evidence="4 5">
    <name type="scientific">Jutongia hominis</name>
    <dbReference type="NCBI Taxonomy" id="2763664"/>
    <lineage>
        <taxon>Bacteria</taxon>
        <taxon>Bacillati</taxon>
        <taxon>Bacillota</taxon>
        <taxon>Clostridia</taxon>
        <taxon>Lachnospirales</taxon>
        <taxon>Lachnospiraceae</taxon>
        <taxon>Jutongia</taxon>
    </lineage>
</organism>
<protein>
    <submittedName>
        <fullName evidence="4">Transglutaminase domain-containing protein</fullName>
    </submittedName>
</protein>
<keyword evidence="2" id="KW-1133">Transmembrane helix</keyword>
<dbReference type="Gene3D" id="3.10.620.30">
    <property type="match status" value="1"/>
</dbReference>
<feature type="region of interest" description="Disordered" evidence="1">
    <location>
        <begin position="540"/>
        <end position="562"/>
    </location>
</feature>
<feature type="region of interest" description="Disordered" evidence="1">
    <location>
        <begin position="717"/>
        <end position="760"/>
    </location>
</feature>